<dbReference type="Pfam" id="PF00188">
    <property type="entry name" value="CAP"/>
    <property type="match status" value="1"/>
</dbReference>
<feature type="domain" description="SCP" evidence="3">
    <location>
        <begin position="51"/>
        <end position="156"/>
    </location>
</feature>
<feature type="signal peptide" evidence="2">
    <location>
        <begin position="1"/>
        <end position="21"/>
    </location>
</feature>
<keyword evidence="2" id="KW-0732">Signal</keyword>
<organism evidence="4 5">
    <name type="scientific">Mycobacterium alsense</name>
    <dbReference type="NCBI Taxonomy" id="324058"/>
    <lineage>
        <taxon>Bacteria</taxon>
        <taxon>Bacillati</taxon>
        <taxon>Actinomycetota</taxon>
        <taxon>Actinomycetes</taxon>
        <taxon>Mycobacteriales</taxon>
        <taxon>Mycobacteriaceae</taxon>
        <taxon>Mycobacterium</taxon>
    </lineage>
</organism>
<evidence type="ECO:0000313" key="5">
    <source>
        <dbReference type="Proteomes" id="UP000092086"/>
    </source>
</evidence>
<dbReference type="PANTHER" id="PTHR31157">
    <property type="entry name" value="SCP DOMAIN-CONTAINING PROTEIN"/>
    <property type="match status" value="1"/>
</dbReference>
<dbReference type="InterPro" id="IPR014044">
    <property type="entry name" value="CAP_dom"/>
</dbReference>
<accession>A0ABD6NZ88</accession>
<dbReference type="InterPro" id="IPR035940">
    <property type="entry name" value="CAP_sf"/>
</dbReference>
<dbReference type="Proteomes" id="UP000092086">
    <property type="component" value="Unassembled WGS sequence"/>
</dbReference>
<protein>
    <recommendedName>
        <fullName evidence="3">SCP domain-containing protein</fullName>
    </recommendedName>
</protein>
<dbReference type="PANTHER" id="PTHR31157:SF1">
    <property type="entry name" value="SCP DOMAIN-CONTAINING PROTEIN"/>
    <property type="match status" value="1"/>
</dbReference>
<evidence type="ECO:0000259" key="3">
    <source>
        <dbReference type="Pfam" id="PF00188"/>
    </source>
</evidence>
<dbReference type="AlphaFoldDB" id="A0ABD6NZ88"/>
<reference evidence="4 5" key="1">
    <citation type="submission" date="2016-06" db="EMBL/GenBank/DDBJ databases">
        <authorList>
            <person name="Sutton G."/>
            <person name="Brinkac L."/>
            <person name="Sanka R."/>
            <person name="Adams M."/>
            <person name="Lau E."/>
            <person name="Sam S."/>
            <person name="Sreng N."/>
            <person name="Him V."/>
            <person name="Kerleguer A."/>
            <person name="Cheng S."/>
        </authorList>
    </citation>
    <scope>NUCLEOTIDE SEQUENCE [LARGE SCALE GENOMIC DNA]</scope>
    <source>
        <strain evidence="4 5">E2978</strain>
    </source>
</reference>
<feature type="compositionally biased region" description="Pro residues" evidence="1">
    <location>
        <begin position="164"/>
        <end position="173"/>
    </location>
</feature>
<evidence type="ECO:0000256" key="1">
    <source>
        <dbReference type="SAM" id="MobiDB-lite"/>
    </source>
</evidence>
<dbReference type="Gene3D" id="3.40.33.10">
    <property type="entry name" value="CAP"/>
    <property type="match status" value="1"/>
</dbReference>
<feature type="chain" id="PRO_5044829351" description="SCP domain-containing protein" evidence="2">
    <location>
        <begin position="22"/>
        <end position="221"/>
    </location>
</feature>
<evidence type="ECO:0000256" key="2">
    <source>
        <dbReference type="SAM" id="SignalP"/>
    </source>
</evidence>
<name>A0ABD6NZ88_9MYCO</name>
<gene>
    <name evidence="4" type="ORF">A5672_25445</name>
</gene>
<proteinExistence type="predicted"/>
<feature type="region of interest" description="Disordered" evidence="1">
    <location>
        <begin position="157"/>
        <end position="192"/>
    </location>
</feature>
<dbReference type="CDD" id="cd05379">
    <property type="entry name" value="CAP_bacterial"/>
    <property type="match status" value="1"/>
</dbReference>
<sequence>MQRRSVTVSALLVLSAGAALGEPTALADNKRLNDGVVANVYTVQHQAGCTNDVKIHPQLQLAAQRHTLDVLNHRDLDGDIGSDGSTAQDRANAAGYSGRVAETVAINPAMAISGIELLNRWYYNPADFAIMSDCANSQIGVWSENSPDRTVVVAVYGQPDRPDPPPPKPPQPGPASTVALPDNVPIDPSPDYDASDEVEFGISWLPWILRGVYPPPGMPPQ</sequence>
<dbReference type="EMBL" id="LZIT01000248">
    <property type="protein sequence ID" value="OBG32812.1"/>
    <property type="molecule type" value="Genomic_DNA"/>
</dbReference>
<dbReference type="RefSeq" id="WP_068212715.1">
    <property type="nucleotide sequence ID" value="NZ_LZIT01000248.1"/>
</dbReference>
<comment type="caution">
    <text evidence="4">The sequence shown here is derived from an EMBL/GenBank/DDBJ whole genome shotgun (WGS) entry which is preliminary data.</text>
</comment>
<evidence type="ECO:0000313" key="4">
    <source>
        <dbReference type="EMBL" id="OBG32812.1"/>
    </source>
</evidence>